<feature type="transmembrane region" description="Helical" evidence="10">
    <location>
        <begin position="324"/>
        <end position="345"/>
    </location>
</feature>
<comment type="subcellular location">
    <subcellularLocation>
        <location evidence="1">Membrane</location>
        <topology evidence="1">Multi-pass membrane protein</topology>
    </subcellularLocation>
</comment>
<keyword evidence="3 8" id="KW-0813">Transport</keyword>
<dbReference type="SUPFAM" id="SSF103473">
    <property type="entry name" value="MFS general substrate transporter"/>
    <property type="match status" value="1"/>
</dbReference>
<evidence type="ECO:0000256" key="7">
    <source>
        <dbReference type="ARBA" id="ARBA00049119"/>
    </source>
</evidence>
<feature type="transmembrane region" description="Helical" evidence="10">
    <location>
        <begin position="389"/>
        <end position="408"/>
    </location>
</feature>
<feature type="transmembrane region" description="Helical" evidence="10">
    <location>
        <begin position="456"/>
        <end position="476"/>
    </location>
</feature>
<dbReference type="PANTHER" id="PTHR48022">
    <property type="entry name" value="PLASTIDIC GLUCOSE TRANSPORTER 4"/>
    <property type="match status" value="1"/>
</dbReference>
<evidence type="ECO:0000256" key="10">
    <source>
        <dbReference type="SAM" id="Phobius"/>
    </source>
</evidence>
<evidence type="ECO:0000256" key="9">
    <source>
        <dbReference type="SAM" id="MobiDB-lite"/>
    </source>
</evidence>
<dbReference type="InterPro" id="IPR036259">
    <property type="entry name" value="MFS_trans_sf"/>
</dbReference>
<feature type="transmembrane region" description="Helical" evidence="10">
    <location>
        <begin position="110"/>
        <end position="132"/>
    </location>
</feature>
<evidence type="ECO:0000256" key="4">
    <source>
        <dbReference type="ARBA" id="ARBA00022692"/>
    </source>
</evidence>
<evidence type="ECO:0000313" key="13">
    <source>
        <dbReference type="Proteomes" id="UP001164286"/>
    </source>
</evidence>
<protein>
    <submittedName>
        <fullName evidence="12">Sugar transporter</fullName>
    </submittedName>
</protein>
<proteinExistence type="inferred from homology"/>
<sequence length="602" mass="65507">MARTTNTGPETAQGVDGGRHGSTDSTVYNEEGGITTPESQMPKVDMAHAASLRPSRLHGKPLLVMVNVLAGVAFVTFGYDQGVLSALLTLPSFIQTFPQTADGFNGQQAAVLQSFLVASYLIGCFFGALVNLWLGDKLGRKKTIVWAGIGLIVGTGLQAGAVNYAMMIVARIFTGIFNGLLTSTVPTYQSECAKPHRRGQLLLLSGSLITFGIMCAYWINLGFYFVNGPSSWRVPIALQCVFTFTMLFLFWIFRLPESPRWLASKGRHAECLAVLAALDGKTVDDPAVQKIWHGIVDAVNQSAGDFQLGELLTHGRSQHFRRTLLGMGSQCFQQITGINLITYYLTSVLAQMGITAELSRVLSGVNGTVYFLTSLFAIAIIERVGRRPLMIWCALLQGCTFIVLAGLYNSVEQGNKGAQGVSVLCLFLFNTWFSVGWLGMTWLYPAEVTPLRIRAPANALSTATNWLFNFFVVMVTGPMFNSIRWGTYAFFGALNLVIILPAIVLFFPETKKYSLEELDLIFALAHEQSANPVKISLSGDIPEAGSAEAEKILGGTGQRGDPELQSEEKTSSKKKGGGRFGKKDQEKEKGTVQHSEDVGRMA</sequence>
<dbReference type="Pfam" id="PF00083">
    <property type="entry name" value="Sugar_tr"/>
    <property type="match status" value="1"/>
</dbReference>
<dbReference type="Gene3D" id="1.20.1250.20">
    <property type="entry name" value="MFS general substrate transporter like domains"/>
    <property type="match status" value="1"/>
</dbReference>
<dbReference type="GO" id="GO:0016020">
    <property type="term" value="C:membrane"/>
    <property type="evidence" value="ECO:0007669"/>
    <property type="project" value="UniProtKB-SubCell"/>
</dbReference>
<feature type="region of interest" description="Disordered" evidence="9">
    <location>
        <begin position="548"/>
        <end position="602"/>
    </location>
</feature>
<evidence type="ECO:0000256" key="8">
    <source>
        <dbReference type="RuleBase" id="RU003346"/>
    </source>
</evidence>
<feature type="transmembrane region" description="Helical" evidence="10">
    <location>
        <begin position="232"/>
        <end position="253"/>
    </location>
</feature>
<feature type="transmembrane region" description="Helical" evidence="10">
    <location>
        <begin position="420"/>
        <end position="444"/>
    </location>
</feature>
<feature type="compositionally biased region" description="Basic and acidic residues" evidence="9">
    <location>
        <begin position="560"/>
        <end position="571"/>
    </location>
</feature>
<feature type="region of interest" description="Disordered" evidence="9">
    <location>
        <begin position="1"/>
        <end position="40"/>
    </location>
</feature>
<dbReference type="NCBIfam" id="TIGR00879">
    <property type="entry name" value="SP"/>
    <property type="match status" value="1"/>
</dbReference>
<organism evidence="12 13">
    <name type="scientific">Dioszegia hungarica</name>
    <dbReference type="NCBI Taxonomy" id="4972"/>
    <lineage>
        <taxon>Eukaryota</taxon>
        <taxon>Fungi</taxon>
        <taxon>Dikarya</taxon>
        <taxon>Basidiomycota</taxon>
        <taxon>Agaricomycotina</taxon>
        <taxon>Tremellomycetes</taxon>
        <taxon>Tremellales</taxon>
        <taxon>Bulleribasidiaceae</taxon>
        <taxon>Dioszegia</taxon>
    </lineage>
</organism>
<feature type="transmembrane region" description="Helical" evidence="10">
    <location>
        <begin position="144"/>
        <end position="162"/>
    </location>
</feature>
<feature type="transmembrane region" description="Helical" evidence="10">
    <location>
        <begin position="365"/>
        <end position="382"/>
    </location>
</feature>
<evidence type="ECO:0000256" key="3">
    <source>
        <dbReference type="ARBA" id="ARBA00022448"/>
    </source>
</evidence>
<name>A0AA38LU54_9TREE</name>
<evidence type="ECO:0000256" key="5">
    <source>
        <dbReference type="ARBA" id="ARBA00022989"/>
    </source>
</evidence>
<dbReference type="InterPro" id="IPR020846">
    <property type="entry name" value="MFS_dom"/>
</dbReference>
<feature type="domain" description="Major facilitator superfamily (MFS) profile" evidence="11">
    <location>
        <begin position="66"/>
        <end position="512"/>
    </location>
</feature>
<dbReference type="InterPro" id="IPR005828">
    <property type="entry name" value="MFS_sugar_transport-like"/>
</dbReference>
<dbReference type="EMBL" id="JAKWFO010000008">
    <property type="protein sequence ID" value="KAI9634334.1"/>
    <property type="molecule type" value="Genomic_DNA"/>
</dbReference>
<dbReference type="FunFam" id="1.20.1250.20:FF:000061">
    <property type="entry name" value="MFS sugar transporter"/>
    <property type="match status" value="1"/>
</dbReference>
<keyword evidence="6 10" id="KW-0472">Membrane</keyword>
<gene>
    <name evidence="12" type="ORF">MKK02DRAFT_39011</name>
</gene>
<comment type="similarity">
    <text evidence="2 8">Belongs to the major facilitator superfamily. Sugar transporter (TC 2.A.1.1) family.</text>
</comment>
<feature type="transmembrane region" description="Helical" evidence="10">
    <location>
        <begin position="62"/>
        <end position="79"/>
    </location>
</feature>
<evidence type="ECO:0000256" key="1">
    <source>
        <dbReference type="ARBA" id="ARBA00004141"/>
    </source>
</evidence>
<dbReference type="AlphaFoldDB" id="A0AA38LU54"/>
<dbReference type="PROSITE" id="PS50850">
    <property type="entry name" value="MFS"/>
    <property type="match status" value="1"/>
</dbReference>
<dbReference type="PANTHER" id="PTHR48022:SF68">
    <property type="entry name" value="MAJOR FACILITATOR SUPERFAMILY (MFS) PROFILE DOMAIN-CONTAINING PROTEIN-RELATED"/>
    <property type="match status" value="1"/>
</dbReference>
<feature type="compositionally biased region" description="Basic and acidic residues" evidence="9">
    <location>
        <begin position="581"/>
        <end position="602"/>
    </location>
</feature>
<keyword evidence="12" id="KW-0762">Sugar transport</keyword>
<feature type="transmembrane region" description="Helical" evidence="10">
    <location>
        <begin position="168"/>
        <end position="189"/>
    </location>
</feature>
<evidence type="ECO:0000256" key="2">
    <source>
        <dbReference type="ARBA" id="ARBA00010992"/>
    </source>
</evidence>
<dbReference type="InterPro" id="IPR005829">
    <property type="entry name" value="Sugar_transporter_CS"/>
</dbReference>
<evidence type="ECO:0000259" key="11">
    <source>
        <dbReference type="PROSITE" id="PS50850"/>
    </source>
</evidence>
<dbReference type="InterPro" id="IPR003663">
    <property type="entry name" value="Sugar/inositol_transpt"/>
</dbReference>
<feature type="compositionally biased region" description="Polar residues" evidence="9">
    <location>
        <begin position="1"/>
        <end position="10"/>
    </location>
</feature>
<accession>A0AA38LU54</accession>
<dbReference type="PROSITE" id="PS00216">
    <property type="entry name" value="SUGAR_TRANSPORT_1"/>
    <property type="match status" value="1"/>
</dbReference>
<dbReference type="RefSeq" id="XP_052944111.1">
    <property type="nucleotide sequence ID" value="XM_053090396.1"/>
</dbReference>
<dbReference type="Proteomes" id="UP001164286">
    <property type="component" value="Unassembled WGS sequence"/>
</dbReference>
<evidence type="ECO:0000313" key="12">
    <source>
        <dbReference type="EMBL" id="KAI9634334.1"/>
    </source>
</evidence>
<comment type="caution">
    <text evidence="12">The sequence shown here is derived from an EMBL/GenBank/DDBJ whole genome shotgun (WGS) entry which is preliminary data.</text>
</comment>
<evidence type="ECO:0000256" key="6">
    <source>
        <dbReference type="ARBA" id="ARBA00023136"/>
    </source>
</evidence>
<reference evidence="12" key="1">
    <citation type="journal article" date="2022" name="G3 (Bethesda)">
        <title>High quality genome of the basidiomycete yeast Dioszegia hungarica PDD-24b-2 isolated from cloud water.</title>
        <authorList>
            <person name="Jarrige D."/>
            <person name="Haridas S."/>
            <person name="Bleykasten-Grosshans C."/>
            <person name="Joly M."/>
            <person name="Nadalig T."/>
            <person name="Sancelme M."/>
            <person name="Vuilleumier S."/>
            <person name="Grigoriev I.V."/>
            <person name="Amato P."/>
            <person name="Bringel F."/>
        </authorList>
    </citation>
    <scope>NUCLEOTIDE SEQUENCE</scope>
    <source>
        <strain evidence="12">PDD-24b-2</strain>
    </source>
</reference>
<dbReference type="GO" id="GO:0005351">
    <property type="term" value="F:carbohydrate:proton symporter activity"/>
    <property type="evidence" value="ECO:0007669"/>
    <property type="project" value="TreeGrafter"/>
</dbReference>
<feature type="transmembrane region" description="Helical" evidence="10">
    <location>
        <begin position="201"/>
        <end position="226"/>
    </location>
</feature>
<comment type="catalytic activity">
    <reaction evidence="7">
        <text>myo-inositol(out) + H(+)(out) = myo-inositol(in) + H(+)(in)</text>
        <dbReference type="Rhea" id="RHEA:60364"/>
        <dbReference type="ChEBI" id="CHEBI:15378"/>
        <dbReference type="ChEBI" id="CHEBI:17268"/>
    </reaction>
</comment>
<feature type="transmembrane region" description="Helical" evidence="10">
    <location>
        <begin position="488"/>
        <end position="507"/>
    </location>
</feature>
<keyword evidence="5 10" id="KW-1133">Transmembrane helix</keyword>
<keyword evidence="13" id="KW-1185">Reference proteome</keyword>
<dbReference type="PRINTS" id="PR00171">
    <property type="entry name" value="SUGRTRNSPORT"/>
</dbReference>
<dbReference type="PROSITE" id="PS00217">
    <property type="entry name" value="SUGAR_TRANSPORT_2"/>
    <property type="match status" value="1"/>
</dbReference>
<keyword evidence="4 10" id="KW-0812">Transmembrane</keyword>
<dbReference type="InterPro" id="IPR050360">
    <property type="entry name" value="MFS_Sugar_Transporters"/>
</dbReference>
<dbReference type="GeneID" id="77729601"/>